<dbReference type="KEGG" id="spun:BFF78_01270"/>
<protein>
    <submittedName>
        <fullName evidence="1">Uncharacterized protein</fullName>
    </submittedName>
</protein>
<name>A0A1D7Y372_9ACTN</name>
<dbReference type="RefSeq" id="WP_069776545.1">
    <property type="nucleotide sequence ID" value="NZ_CP017248.1"/>
</dbReference>
<sequence>MPEPIDPAVGLRMTFLAALSEFCEVDDYPVMWCVTDVIHRALTDAVVAGSQAPTAGSPSAGSTR</sequence>
<evidence type="ECO:0000313" key="2">
    <source>
        <dbReference type="Proteomes" id="UP000094960"/>
    </source>
</evidence>
<organism evidence="1 2">
    <name type="scientific">Streptomyces fodineus</name>
    <dbReference type="NCBI Taxonomy" id="1904616"/>
    <lineage>
        <taxon>Bacteria</taxon>
        <taxon>Bacillati</taxon>
        <taxon>Actinomycetota</taxon>
        <taxon>Actinomycetes</taxon>
        <taxon>Kitasatosporales</taxon>
        <taxon>Streptomycetaceae</taxon>
        <taxon>Streptomyces</taxon>
    </lineage>
</organism>
<keyword evidence="2" id="KW-1185">Reference proteome</keyword>
<reference evidence="2" key="1">
    <citation type="submission" date="2016-09" db="EMBL/GenBank/DDBJ databases">
        <title>Streptomyces puniciscabiei strain:TW1S1 Genome sequencing and assembly.</title>
        <authorList>
            <person name="Kim M.-K."/>
            <person name="Kim S.B."/>
        </authorList>
    </citation>
    <scope>NUCLEOTIDE SEQUENCE [LARGE SCALE GENOMIC DNA]</scope>
    <source>
        <strain evidence="2">TW1S1</strain>
    </source>
</reference>
<gene>
    <name evidence="1" type="ORF">BFF78_01270</name>
</gene>
<proteinExistence type="predicted"/>
<dbReference type="EMBL" id="CP017248">
    <property type="protein sequence ID" value="AOR29890.1"/>
    <property type="molecule type" value="Genomic_DNA"/>
</dbReference>
<evidence type="ECO:0000313" key="1">
    <source>
        <dbReference type="EMBL" id="AOR29890.1"/>
    </source>
</evidence>
<dbReference type="AlphaFoldDB" id="A0A1D7Y372"/>
<accession>A0A1D7Y372</accession>
<dbReference type="Proteomes" id="UP000094960">
    <property type="component" value="Chromosome"/>
</dbReference>